<evidence type="ECO:0000313" key="7">
    <source>
        <dbReference type="Proteomes" id="UP001597380"/>
    </source>
</evidence>
<dbReference type="PROSITE" id="PS50887">
    <property type="entry name" value="GGDEF"/>
    <property type="match status" value="1"/>
</dbReference>
<evidence type="ECO:0000259" key="5">
    <source>
        <dbReference type="PROSITE" id="PS50887"/>
    </source>
</evidence>
<dbReference type="InterPro" id="IPR000700">
    <property type="entry name" value="PAS-assoc_C"/>
</dbReference>
<dbReference type="InterPro" id="IPR043128">
    <property type="entry name" value="Rev_trsase/Diguanyl_cyclase"/>
</dbReference>
<dbReference type="Pfam" id="PF00990">
    <property type="entry name" value="GGDEF"/>
    <property type="match status" value="1"/>
</dbReference>
<dbReference type="PANTHER" id="PTHR44757:SF4">
    <property type="entry name" value="DIGUANYLATE CYCLASE DGCE-RELATED"/>
    <property type="match status" value="1"/>
</dbReference>
<evidence type="ECO:0000256" key="1">
    <source>
        <dbReference type="SAM" id="Phobius"/>
    </source>
</evidence>
<dbReference type="Gene3D" id="3.30.70.270">
    <property type="match status" value="1"/>
</dbReference>
<dbReference type="SMART" id="SM00267">
    <property type="entry name" value="GGDEF"/>
    <property type="match status" value="1"/>
</dbReference>
<reference evidence="7" key="1">
    <citation type="journal article" date="2019" name="Int. J. Syst. Evol. Microbiol.">
        <title>The Global Catalogue of Microorganisms (GCM) 10K type strain sequencing project: providing services to taxonomists for standard genome sequencing and annotation.</title>
        <authorList>
            <consortium name="The Broad Institute Genomics Platform"/>
            <consortium name="The Broad Institute Genome Sequencing Center for Infectious Disease"/>
            <person name="Wu L."/>
            <person name="Ma J."/>
        </authorList>
    </citation>
    <scope>NUCLEOTIDE SEQUENCE [LARGE SCALE GENOMIC DNA]</scope>
    <source>
        <strain evidence="7">CGMCC 1.10992</strain>
    </source>
</reference>
<feature type="domain" description="GGDEF" evidence="5">
    <location>
        <begin position="575"/>
        <end position="708"/>
    </location>
</feature>
<dbReference type="InterPro" id="IPR052155">
    <property type="entry name" value="Biofilm_reg_signaling"/>
</dbReference>
<keyword evidence="1" id="KW-1133">Transmembrane helix</keyword>
<dbReference type="InterPro" id="IPR035919">
    <property type="entry name" value="EAL_sf"/>
</dbReference>
<sequence>MLSSKLDALPKPWAWLSYMNARPQSKQVKHKADTVATWVAVLVLLAGVSLNGALERNAETNQQQQAQLLAENVGTRLDAFVQERQSALSVMARNWPNSHPNVPLWFAQHAADTMEVLGGVVAIGWYGAGGELQAVQSADWQPFQIFGSLAEAGLPHMNWPQGLESLSVRMQTEEGRHLVAYLIPMLPNRLDRGCLVMVIDPQAIAAKLIAPMIGNEFTLKITSDEMDVLVVGQPGAAHIYASRPLVFKDQRHVSLSIYANHTAYQAKNYVIGFAALAGLLLAWAVRASIIRQRRLNLSQQRFKAASESSLDGLLILAPNEYGELAVAEANPMAERLIGRPLDQLLDANVDSVAAWLQSETLTNDCYQVLTDQQTIERRFSTRCGKQWFKLQLVHTEELVAVTLRDVSQRMIAQQELKAREEKFRRLVEGLNGHVIYAIDSDGQFEYLSDTLSRLLGWSPEKVVPRLERILASCAQHRGSRYQMLLSGQTTEPYRLRIRHQNGNLRTVELSESLVFDNAGELRGIEGIAKDITDADKLQQQVTYQAHHDALTGLFNRYHFDACIAESLEQVREGGVERWLFYFDLDQFKAVNDSCGHIAGDALLRQLTHIIQNALPDDAVLARLGGDEFAVLFPMQGQESAVAHCEELIRAVREFRFGWEGQLFQLGASGGLVEIESSFVSADELLRAADAACYIAKERGRNRIHLHADDEATQDRHRELHWFSRLRRALEQDQFELHMQPICAVGNTPNKGLHYEVLLRLRDEQNSLVSPAVFIPAAERYGVMPDIDLWVVSQTLALLDAHPEHVDELDCCSINLSAATLSQHRVTEQIIERVSDHPELAAKICFEITETSAISLMEDAQQFIGHLKSLGCRFALDDFGAGMTSFAYLKNLPVDYLKIDGQFVRRLAEDKVDQAVVRAFKNVGLSLGMELVAEFVSSDAILEVICDVGIHYGQGYALGKPLPLAQYLQGYQMARAC</sequence>
<dbReference type="NCBIfam" id="TIGR00229">
    <property type="entry name" value="sensory_box"/>
    <property type="match status" value="1"/>
</dbReference>
<feature type="domain" description="PAS" evidence="2">
    <location>
        <begin position="419"/>
        <end position="465"/>
    </location>
</feature>
<evidence type="ECO:0000313" key="6">
    <source>
        <dbReference type="EMBL" id="MFD2097322.1"/>
    </source>
</evidence>
<evidence type="ECO:0000259" key="3">
    <source>
        <dbReference type="PROSITE" id="PS50113"/>
    </source>
</evidence>
<comment type="caution">
    <text evidence="6">The sequence shown here is derived from an EMBL/GenBank/DDBJ whole genome shotgun (WGS) entry which is preliminary data.</text>
</comment>
<proteinExistence type="predicted"/>
<dbReference type="SMART" id="SM00052">
    <property type="entry name" value="EAL"/>
    <property type="match status" value="1"/>
</dbReference>
<evidence type="ECO:0000259" key="2">
    <source>
        <dbReference type="PROSITE" id="PS50112"/>
    </source>
</evidence>
<dbReference type="NCBIfam" id="TIGR00254">
    <property type="entry name" value="GGDEF"/>
    <property type="match status" value="1"/>
</dbReference>
<keyword evidence="7" id="KW-1185">Reference proteome</keyword>
<dbReference type="CDD" id="cd01948">
    <property type="entry name" value="EAL"/>
    <property type="match status" value="1"/>
</dbReference>
<dbReference type="InterPro" id="IPR035965">
    <property type="entry name" value="PAS-like_dom_sf"/>
</dbReference>
<dbReference type="Pfam" id="PF00563">
    <property type="entry name" value="EAL"/>
    <property type="match status" value="1"/>
</dbReference>
<dbReference type="Gene3D" id="3.20.20.450">
    <property type="entry name" value="EAL domain"/>
    <property type="match status" value="1"/>
</dbReference>
<gene>
    <name evidence="6" type="ORF">ACFSJ3_15095</name>
</gene>
<dbReference type="PROSITE" id="PS50113">
    <property type="entry name" value="PAC"/>
    <property type="match status" value="1"/>
</dbReference>
<dbReference type="InterPro" id="IPR000014">
    <property type="entry name" value="PAS"/>
</dbReference>
<accession>A0ABW4XQR6</accession>
<protein>
    <submittedName>
        <fullName evidence="6">Bifunctional diguanylate cyclase/phosphodiesterase</fullName>
    </submittedName>
</protein>
<name>A0ABW4XQR6_9GAMM</name>
<feature type="transmembrane region" description="Helical" evidence="1">
    <location>
        <begin position="269"/>
        <end position="289"/>
    </location>
</feature>
<dbReference type="SUPFAM" id="SSF55785">
    <property type="entry name" value="PYP-like sensor domain (PAS domain)"/>
    <property type="match status" value="2"/>
</dbReference>
<keyword evidence="1" id="KW-0472">Membrane</keyword>
<dbReference type="SMART" id="SM00091">
    <property type="entry name" value="PAS"/>
    <property type="match status" value="2"/>
</dbReference>
<dbReference type="Proteomes" id="UP001597380">
    <property type="component" value="Unassembled WGS sequence"/>
</dbReference>
<dbReference type="EMBL" id="JBHUHT010000017">
    <property type="protein sequence ID" value="MFD2097322.1"/>
    <property type="molecule type" value="Genomic_DNA"/>
</dbReference>
<dbReference type="InterPro" id="IPR001633">
    <property type="entry name" value="EAL_dom"/>
</dbReference>
<dbReference type="PROSITE" id="PS50112">
    <property type="entry name" value="PAS"/>
    <property type="match status" value="1"/>
</dbReference>
<dbReference type="InterPro" id="IPR000160">
    <property type="entry name" value="GGDEF_dom"/>
</dbReference>
<feature type="domain" description="EAL" evidence="4">
    <location>
        <begin position="718"/>
        <end position="974"/>
    </location>
</feature>
<keyword evidence="1" id="KW-0812">Transmembrane</keyword>
<dbReference type="InterPro" id="IPR029787">
    <property type="entry name" value="Nucleotide_cyclase"/>
</dbReference>
<feature type="domain" description="PAC" evidence="3">
    <location>
        <begin position="491"/>
        <end position="543"/>
    </location>
</feature>
<dbReference type="PANTHER" id="PTHR44757">
    <property type="entry name" value="DIGUANYLATE CYCLASE DGCP"/>
    <property type="match status" value="1"/>
</dbReference>
<dbReference type="InterPro" id="IPR001610">
    <property type="entry name" value="PAC"/>
</dbReference>
<dbReference type="SUPFAM" id="SSF55073">
    <property type="entry name" value="Nucleotide cyclase"/>
    <property type="match status" value="1"/>
</dbReference>
<dbReference type="Gene3D" id="3.30.450.20">
    <property type="entry name" value="PAS domain"/>
    <property type="match status" value="2"/>
</dbReference>
<dbReference type="SUPFAM" id="SSF141868">
    <property type="entry name" value="EAL domain-like"/>
    <property type="match status" value="1"/>
</dbReference>
<dbReference type="CDD" id="cd00130">
    <property type="entry name" value="PAS"/>
    <property type="match status" value="1"/>
</dbReference>
<dbReference type="RefSeq" id="WP_345340482.1">
    <property type="nucleotide sequence ID" value="NZ_BAABLI010000015.1"/>
</dbReference>
<dbReference type="PROSITE" id="PS50883">
    <property type="entry name" value="EAL"/>
    <property type="match status" value="1"/>
</dbReference>
<evidence type="ECO:0000259" key="4">
    <source>
        <dbReference type="PROSITE" id="PS50883"/>
    </source>
</evidence>
<organism evidence="6 7">
    <name type="scientific">Corallincola platygyrae</name>
    <dbReference type="NCBI Taxonomy" id="1193278"/>
    <lineage>
        <taxon>Bacteria</taxon>
        <taxon>Pseudomonadati</taxon>
        <taxon>Pseudomonadota</taxon>
        <taxon>Gammaproteobacteria</taxon>
        <taxon>Alteromonadales</taxon>
        <taxon>Psychromonadaceae</taxon>
        <taxon>Corallincola</taxon>
    </lineage>
</organism>
<feature type="transmembrane region" description="Helical" evidence="1">
    <location>
        <begin position="35"/>
        <end position="54"/>
    </location>
</feature>
<dbReference type="SMART" id="SM00086">
    <property type="entry name" value="PAC"/>
    <property type="match status" value="1"/>
</dbReference>
<dbReference type="Pfam" id="PF00989">
    <property type="entry name" value="PAS"/>
    <property type="match status" value="1"/>
</dbReference>
<dbReference type="CDD" id="cd01949">
    <property type="entry name" value="GGDEF"/>
    <property type="match status" value="1"/>
</dbReference>
<dbReference type="InterPro" id="IPR013767">
    <property type="entry name" value="PAS_fold"/>
</dbReference>